<accession>Q6N130</accession>
<dbReference type="STRING" id="258594.RPA4579"/>
<dbReference type="InterPro" id="IPR001478">
    <property type="entry name" value="PDZ"/>
</dbReference>
<dbReference type="GO" id="GO:0006508">
    <property type="term" value="P:proteolysis"/>
    <property type="evidence" value="ECO:0007669"/>
    <property type="project" value="UniProtKB-KW"/>
</dbReference>
<evidence type="ECO:0000256" key="2">
    <source>
        <dbReference type="ARBA" id="ARBA00022801"/>
    </source>
</evidence>
<sequence>MTPACKSPPRPRYFRLHAVLRNRRRRMPSLPEWNVPAAIRPRSADFGFDLDRALSAVVGLHAIIPADAYTAGTLGTERAGNGVLIDDGLVLTIGYLITEAETVWLHLGDGRVVEGHALGFDQESGFGLVQALGPIDLPPLPLGRSAFAKAGERVIIGGVGGRTRSVAGRIATRQEFAGYWEYLLDDAIFTEPSHPNWGGTALLSATGELIGVGSLQIERSGSNEHYNLSVPIDLLPPVLSDLRKFGRPNKPPRPWLGLYSTEIEDKVVVVGIAPKGPAARAELKTGDVILAVAGDKVTSEAEFYRKVWALGSAGVEVPLTLFSGGATFDVVLHSSDRAKFLKAPRLH</sequence>
<dbReference type="eggNOG" id="COG0265">
    <property type="taxonomic scope" value="Bacteria"/>
</dbReference>
<evidence type="ECO:0000256" key="1">
    <source>
        <dbReference type="ARBA" id="ARBA00022670"/>
    </source>
</evidence>
<dbReference type="SMART" id="SM00228">
    <property type="entry name" value="PDZ"/>
    <property type="match status" value="1"/>
</dbReference>
<name>Q6N130_RHOPA</name>
<dbReference type="Gene3D" id="2.30.42.10">
    <property type="match status" value="1"/>
</dbReference>
<dbReference type="PROSITE" id="PS50106">
    <property type="entry name" value="PDZ"/>
    <property type="match status" value="1"/>
</dbReference>
<dbReference type="EMBL" id="BX572607">
    <property type="protein sequence ID" value="CAE30019.1"/>
    <property type="molecule type" value="Genomic_DNA"/>
</dbReference>
<reference evidence="4" key="1">
    <citation type="journal article" date="2004" name="Nat. Biotechnol.">
        <title>Complete genome sequence of the metabolically versatile photosynthetic bacterium Rhodopseudomonas palustris.</title>
        <authorList>
            <person name="Larimer F.W."/>
            <person name="Chain P."/>
            <person name="Hauser L."/>
            <person name="Lamerdin J."/>
            <person name="Malfatti S."/>
            <person name="Do L."/>
            <person name="Land M.L."/>
            <person name="Pelletier D.A."/>
            <person name="Beatty J.T."/>
            <person name="Lang A.S."/>
            <person name="Tabita F.R."/>
            <person name="Gibson J.L."/>
            <person name="Hanson T.E."/>
            <person name="Bobst C."/>
            <person name="Torres J.L."/>
            <person name="Peres C."/>
            <person name="Harrison F.H."/>
            <person name="Gibson J."/>
            <person name="Harwood C.S."/>
        </authorList>
    </citation>
    <scope>NUCLEOTIDE SEQUENCE [LARGE SCALE GENOMIC DNA]</scope>
    <source>
        <strain evidence="4">CGA009</strain>
    </source>
</reference>
<dbReference type="Pfam" id="PF13365">
    <property type="entry name" value="Trypsin_2"/>
    <property type="match status" value="1"/>
</dbReference>
<dbReference type="HOGENOM" id="CLU_060720_0_0_5"/>
<dbReference type="PRINTS" id="PR00834">
    <property type="entry name" value="PROTEASES2C"/>
</dbReference>
<dbReference type="SUPFAM" id="SSF50156">
    <property type="entry name" value="PDZ domain-like"/>
    <property type="match status" value="1"/>
</dbReference>
<dbReference type="InterPro" id="IPR009003">
    <property type="entry name" value="Peptidase_S1_PA"/>
</dbReference>
<gene>
    <name evidence="4" type="ordered locus">RPA4579</name>
</gene>
<dbReference type="InterPro" id="IPR051201">
    <property type="entry name" value="Chloro_Bact_Ser_Proteases"/>
</dbReference>
<keyword evidence="2" id="KW-0378">Hydrolase</keyword>
<dbReference type="SUPFAM" id="SSF50494">
    <property type="entry name" value="Trypsin-like serine proteases"/>
    <property type="match status" value="1"/>
</dbReference>
<evidence type="ECO:0000259" key="3">
    <source>
        <dbReference type="PROSITE" id="PS50106"/>
    </source>
</evidence>
<dbReference type="InterPro" id="IPR001940">
    <property type="entry name" value="Peptidase_S1C"/>
</dbReference>
<dbReference type="AlphaFoldDB" id="Q6N130"/>
<keyword evidence="1 4" id="KW-0645">Protease</keyword>
<protein>
    <submittedName>
        <fullName evidence="4">Possible serine protease, htrA-like</fullName>
    </submittedName>
</protein>
<dbReference type="PANTHER" id="PTHR43343:SF3">
    <property type="entry name" value="PROTEASE DO-LIKE 8, CHLOROPLASTIC"/>
    <property type="match status" value="1"/>
</dbReference>
<dbReference type="InterPro" id="IPR036034">
    <property type="entry name" value="PDZ_sf"/>
</dbReference>
<dbReference type="GO" id="GO:0004252">
    <property type="term" value="F:serine-type endopeptidase activity"/>
    <property type="evidence" value="ECO:0007669"/>
    <property type="project" value="InterPro"/>
</dbReference>
<proteinExistence type="predicted"/>
<organism evidence="4">
    <name type="scientific">Rhodopseudomonas palustris (strain ATCC BAA-98 / CGA009)</name>
    <dbReference type="NCBI Taxonomy" id="258594"/>
    <lineage>
        <taxon>Bacteria</taxon>
        <taxon>Pseudomonadati</taxon>
        <taxon>Pseudomonadota</taxon>
        <taxon>Alphaproteobacteria</taxon>
        <taxon>Hyphomicrobiales</taxon>
        <taxon>Nitrobacteraceae</taxon>
        <taxon>Rhodopseudomonas</taxon>
    </lineage>
</organism>
<dbReference type="Gene3D" id="2.40.10.120">
    <property type="match status" value="1"/>
</dbReference>
<evidence type="ECO:0000313" key="4">
    <source>
        <dbReference type="EMBL" id="CAE30019.1"/>
    </source>
</evidence>
<dbReference type="PANTHER" id="PTHR43343">
    <property type="entry name" value="PEPTIDASE S12"/>
    <property type="match status" value="1"/>
</dbReference>
<dbReference type="Pfam" id="PF13180">
    <property type="entry name" value="PDZ_2"/>
    <property type="match status" value="1"/>
</dbReference>
<dbReference type="PhylomeDB" id="Q6N130"/>
<feature type="domain" description="PDZ" evidence="3">
    <location>
        <begin position="239"/>
        <end position="325"/>
    </location>
</feature>